<comment type="caution">
    <text evidence="1">The sequence shown here is derived from an EMBL/GenBank/DDBJ whole genome shotgun (WGS) entry which is preliminary data.</text>
</comment>
<accession>A0A2N5VMM8</accession>
<evidence type="ECO:0000313" key="1">
    <source>
        <dbReference type="EMBL" id="PLW51238.1"/>
    </source>
</evidence>
<reference evidence="1 2" key="1">
    <citation type="submission" date="2017-11" db="EMBL/GenBank/DDBJ databases">
        <title>De novo assembly and phasing of dikaryotic genomes from two isolates of Puccinia coronata f. sp. avenae, the causal agent of oat crown rust.</title>
        <authorList>
            <person name="Miller M.E."/>
            <person name="Zhang Y."/>
            <person name="Omidvar V."/>
            <person name="Sperschneider J."/>
            <person name="Schwessinger B."/>
            <person name="Raley C."/>
            <person name="Palmer J.M."/>
            <person name="Garnica D."/>
            <person name="Upadhyaya N."/>
            <person name="Rathjen J."/>
            <person name="Taylor J.M."/>
            <person name="Park R.F."/>
            <person name="Dodds P.N."/>
            <person name="Hirsch C.D."/>
            <person name="Kianian S.F."/>
            <person name="Figueroa M."/>
        </authorList>
    </citation>
    <scope>NUCLEOTIDE SEQUENCE [LARGE SCALE GENOMIC DNA]</scope>
    <source>
        <strain evidence="1">12SD80</strain>
    </source>
</reference>
<dbReference type="AlphaFoldDB" id="A0A2N5VMM8"/>
<dbReference type="EMBL" id="PGCI01000006">
    <property type="protein sequence ID" value="PLW51238.1"/>
    <property type="molecule type" value="Genomic_DNA"/>
</dbReference>
<organism evidence="1 2">
    <name type="scientific">Puccinia coronata f. sp. avenae</name>
    <dbReference type="NCBI Taxonomy" id="200324"/>
    <lineage>
        <taxon>Eukaryota</taxon>
        <taxon>Fungi</taxon>
        <taxon>Dikarya</taxon>
        <taxon>Basidiomycota</taxon>
        <taxon>Pucciniomycotina</taxon>
        <taxon>Pucciniomycetes</taxon>
        <taxon>Pucciniales</taxon>
        <taxon>Pucciniaceae</taxon>
        <taxon>Puccinia</taxon>
    </lineage>
</organism>
<name>A0A2N5VMM8_9BASI</name>
<protein>
    <submittedName>
        <fullName evidence="1">Uncharacterized protein</fullName>
    </submittedName>
</protein>
<proteinExistence type="predicted"/>
<evidence type="ECO:0000313" key="2">
    <source>
        <dbReference type="Proteomes" id="UP000235392"/>
    </source>
</evidence>
<dbReference type="Proteomes" id="UP000235392">
    <property type="component" value="Unassembled WGS sequence"/>
</dbReference>
<sequence>MPKAINAGLITCNGVLIQKTDTRRSGNSTSLADMKVIFNLLIVGAQLAINSKGMDWANWSGEENRFLHERLYSAYQSMNPPVYHITMSEKESQEHRLIFDKDAFPTPSNEVEDQPLKSKLKLINSKIEEHSTRSHSYPPTLMFSINELREFILKFQSAGSSSRKSSRVVSEAMNDLVLPESAATWKTVYEKRLGIDFEKAREWFLKLWEKRSPNKRHLDHLAPEKLVRFLLCYIFFVDMILTTIPKVEPTEVVADRIQSFRAAVSCFEELVQQTLEREWFLSDDVQRTGHMFKFLSKWMASDETYSSSPLIKNSEIVKQWKQYFNFLFSNSIDNLTKRTGRKLRQPGSSYVRGT</sequence>
<gene>
    <name evidence="1" type="ORF">PCASD_01019</name>
</gene>